<dbReference type="SUPFAM" id="SSF52821">
    <property type="entry name" value="Rhodanese/Cell cycle control phosphatase"/>
    <property type="match status" value="1"/>
</dbReference>
<dbReference type="SMART" id="SM00450">
    <property type="entry name" value="RHOD"/>
    <property type="match status" value="1"/>
</dbReference>
<evidence type="ECO:0000259" key="1">
    <source>
        <dbReference type="PROSITE" id="PS50206"/>
    </source>
</evidence>
<dbReference type="Proteomes" id="UP000474758">
    <property type="component" value="Unassembled WGS sequence"/>
</dbReference>
<proteinExistence type="predicted"/>
<dbReference type="AlphaFoldDB" id="A0A6M1UAL6"/>
<reference evidence="2 3" key="1">
    <citation type="submission" date="2020-02" db="EMBL/GenBank/DDBJ databases">
        <title>Rhodobacter translucens sp. nov., a novel bacterium isolated from activated sludge.</title>
        <authorList>
            <person name="Liu J."/>
        </authorList>
    </citation>
    <scope>NUCLEOTIDE SEQUENCE [LARGE SCALE GENOMIC DNA]</scope>
    <source>
        <strain evidence="2 3">HX-7-19</strain>
    </source>
</reference>
<dbReference type="PANTHER" id="PTHR43031:SF16">
    <property type="entry name" value="OXIDOREDUCTASE"/>
    <property type="match status" value="1"/>
</dbReference>
<dbReference type="RefSeq" id="WP_165051362.1">
    <property type="nucleotide sequence ID" value="NZ_JAALFE010000014.1"/>
</dbReference>
<dbReference type="Gene3D" id="3.40.250.10">
    <property type="entry name" value="Rhodanese-like domain"/>
    <property type="match status" value="1"/>
</dbReference>
<dbReference type="Pfam" id="PF00581">
    <property type="entry name" value="Rhodanese"/>
    <property type="match status" value="1"/>
</dbReference>
<sequence length="111" mass="11400">MTPITSIPQAIDMAAKGQIVLLDVRESGELSQSGTAKGAVHIPLGLLPLKADPRAPDYDKRLAGKPVAVFCAAGARAGRAVALLTQFGHEAVNIGGFGDWCGCGGPVQRHA</sequence>
<dbReference type="InterPro" id="IPR050229">
    <property type="entry name" value="GlpE_sulfurtransferase"/>
</dbReference>
<dbReference type="InterPro" id="IPR001763">
    <property type="entry name" value="Rhodanese-like_dom"/>
</dbReference>
<dbReference type="PROSITE" id="PS50206">
    <property type="entry name" value="RHODANESE_3"/>
    <property type="match status" value="1"/>
</dbReference>
<protein>
    <submittedName>
        <fullName evidence="2">Sulfurtransferase</fullName>
    </submittedName>
</protein>
<feature type="domain" description="Rhodanese" evidence="1">
    <location>
        <begin position="15"/>
        <end position="109"/>
    </location>
</feature>
<gene>
    <name evidence="2" type="ORF">G5V65_14405</name>
</gene>
<evidence type="ECO:0000313" key="3">
    <source>
        <dbReference type="Proteomes" id="UP000474758"/>
    </source>
</evidence>
<dbReference type="GO" id="GO:0016740">
    <property type="term" value="F:transferase activity"/>
    <property type="evidence" value="ECO:0007669"/>
    <property type="project" value="UniProtKB-KW"/>
</dbReference>
<keyword evidence="3" id="KW-1185">Reference proteome</keyword>
<dbReference type="PANTHER" id="PTHR43031">
    <property type="entry name" value="FAD-DEPENDENT OXIDOREDUCTASE"/>
    <property type="match status" value="1"/>
</dbReference>
<keyword evidence="2" id="KW-0808">Transferase</keyword>
<organism evidence="2 3">
    <name type="scientific">Paragemmobacter kunshanensis</name>
    <dbReference type="NCBI Taxonomy" id="2583234"/>
    <lineage>
        <taxon>Bacteria</taxon>
        <taxon>Pseudomonadati</taxon>
        <taxon>Pseudomonadota</taxon>
        <taxon>Alphaproteobacteria</taxon>
        <taxon>Rhodobacterales</taxon>
        <taxon>Paracoccaceae</taxon>
        <taxon>Paragemmobacter</taxon>
    </lineage>
</organism>
<name>A0A6M1UAL6_9RHOB</name>
<comment type="caution">
    <text evidence="2">The sequence shown here is derived from an EMBL/GenBank/DDBJ whole genome shotgun (WGS) entry which is preliminary data.</text>
</comment>
<accession>A0A6M1UAL6</accession>
<dbReference type="InterPro" id="IPR036873">
    <property type="entry name" value="Rhodanese-like_dom_sf"/>
</dbReference>
<dbReference type="EMBL" id="JAALFE010000014">
    <property type="protein sequence ID" value="NGQ92091.1"/>
    <property type="molecule type" value="Genomic_DNA"/>
</dbReference>
<evidence type="ECO:0000313" key="2">
    <source>
        <dbReference type="EMBL" id="NGQ92091.1"/>
    </source>
</evidence>